<evidence type="ECO:0000256" key="7">
    <source>
        <dbReference type="ARBA" id="ARBA00022448"/>
    </source>
</evidence>
<dbReference type="EC" id="7.1.1.8" evidence="5 20"/>
<comment type="catalytic activity">
    <reaction evidence="19 20">
        <text>a quinol + 2 Fe(III)-[cytochrome c](out) = a quinone + 2 Fe(II)-[cytochrome c](out) + 2 H(+)(out)</text>
        <dbReference type="Rhea" id="RHEA:11484"/>
        <dbReference type="Rhea" id="RHEA-COMP:10350"/>
        <dbReference type="Rhea" id="RHEA-COMP:14399"/>
        <dbReference type="ChEBI" id="CHEBI:15378"/>
        <dbReference type="ChEBI" id="CHEBI:24646"/>
        <dbReference type="ChEBI" id="CHEBI:29033"/>
        <dbReference type="ChEBI" id="CHEBI:29034"/>
        <dbReference type="ChEBI" id="CHEBI:132124"/>
        <dbReference type="EC" id="7.1.1.8"/>
    </reaction>
</comment>
<dbReference type="InterPro" id="IPR005805">
    <property type="entry name" value="Rieske_Fe-S_prot_C"/>
</dbReference>
<comment type="function">
    <text evidence="1">Component of the ubiquinol-cytochrome c reductase complex (complex III or cytochrome b-c1 complex), which is a respiratory chain that generates an electrochemical potential coupled to ATP synthesis.</text>
</comment>
<dbReference type="SUPFAM" id="SSF50022">
    <property type="entry name" value="ISP domain"/>
    <property type="match status" value="1"/>
</dbReference>
<dbReference type="InterPro" id="IPR019470">
    <property type="entry name" value="Ubiq_cytC_Rdtase_Fe-S_su_TAT"/>
</dbReference>
<comment type="cofactor">
    <cofactor evidence="20">
        <name>[2Fe-2S] cluster</name>
        <dbReference type="ChEBI" id="CHEBI:190135"/>
    </cofactor>
    <text evidence="20">Binds 1 [2Fe-2S] cluster per subunit.</text>
</comment>
<evidence type="ECO:0000256" key="10">
    <source>
        <dbReference type="ARBA" id="ARBA00022714"/>
    </source>
</evidence>
<dbReference type="PROSITE" id="PS51296">
    <property type="entry name" value="RIESKE"/>
    <property type="match status" value="1"/>
</dbReference>
<evidence type="ECO:0000256" key="15">
    <source>
        <dbReference type="ARBA" id="ARBA00023004"/>
    </source>
</evidence>
<dbReference type="Pfam" id="PF00355">
    <property type="entry name" value="Rieske"/>
    <property type="match status" value="1"/>
</dbReference>
<evidence type="ECO:0000256" key="1">
    <source>
        <dbReference type="ARBA" id="ARBA00002444"/>
    </source>
</evidence>
<dbReference type="InterPro" id="IPR006317">
    <property type="entry name" value="Ubiquinol_cyt_c_Rdtase_Fe-S-su"/>
</dbReference>
<keyword evidence="12" id="KW-1278">Translocase</keyword>
<sequence length="198" mass="21662">MCSDEVNRKRRNLIAATTVVGGAGAAATAVPFLSSWQPSARARAIGAPVEVDISDMQPGDLKRTQWQGKPVWVLRRGDETIDELARIEGELRDPDSSVEQQPAYARNEYRSLKPEYLVVVGLCTHLGCSPSYKAPDEDNDFGDDWIGGFFCPCHGSRFDMAGRVYKGVPAPTNMVVPPYKFISDNRILIGEDSSEGVA</sequence>
<keyword evidence="13 20" id="KW-0249">Electron transport</keyword>
<keyword evidence="9" id="KW-0812">Transmembrane</keyword>
<dbReference type="InterPro" id="IPR006311">
    <property type="entry name" value="TAT_signal"/>
</dbReference>
<dbReference type="PRINTS" id="PR00162">
    <property type="entry name" value="RIESKE"/>
</dbReference>
<keyword evidence="7 20" id="KW-0813">Transport</keyword>
<dbReference type="PROSITE" id="PS51318">
    <property type="entry name" value="TAT"/>
    <property type="match status" value="1"/>
</dbReference>
<comment type="miscellaneous">
    <text evidence="20">The Rieske protein is a high potential 2Fe-2S protein.</text>
</comment>
<evidence type="ECO:0000256" key="16">
    <source>
        <dbReference type="ARBA" id="ARBA00023014"/>
    </source>
</evidence>
<evidence type="ECO:0000256" key="3">
    <source>
        <dbReference type="ARBA" id="ARBA00010651"/>
    </source>
</evidence>
<comment type="similarity">
    <text evidence="3">Belongs to the Rieske iron-sulfur protein family.</text>
</comment>
<dbReference type="NCBIfam" id="TIGR01416">
    <property type="entry name" value="Rieske_proteo"/>
    <property type="match status" value="1"/>
</dbReference>
<dbReference type="AlphaFoldDB" id="A0AAE3HKR4"/>
<evidence type="ECO:0000256" key="2">
    <source>
        <dbReference type="ARBA" id="ARBA00004162"/>
    </source>
</evidence>
<keyword evidence="11" id="KW-0479">Metal-binding</keyword>
<dbReference type="Pfam" id="PF10399">
    <property type="entry name" value="UCR_Fe-S_N"/>
    <property type="match status" value="1"/>
</dbReference>
<dbReference type="GO" id="GO:0008121">
    <property type="term" value="F:quinol-cytochrome-c reductase activity"/>
    <property type="evidence" value="ECO:0007669"/>
    <property type="project" value="UniProtKB-EC"/>
</dbReference>
<dbReference type="Proteomes" id="UP001204445">
    <property type="component" value="Unassembled WGS sequence"/>
</dbReference>
<comment type="subunit">
    <text evidence="4 21">The main subunits of complex b-c1 are: cytochrome b, cytochrome c1 and the Rieske protein.</text>
</comment>
<evidence type="ECO:0000256" key="9">
    <source>
        <dbReference type="ARBA" id="ARBA00022692"/>
    </source>
</evidence>
<keyword evidence="24" id="KW-1185">Reference proteome</keyword>
<accession>A0AAE3HKR4</accession>
<dbReference type="GO" id="GO:0051537">
    <property type="term" value="F:2 iron, 2 sulfur cluster binding"/>
    <property type="evidence" value="ECO:0007669"/>
    <property type="project" value="UniProtKB-KW"/>
</dbReference>
<dbReference type="GO" id="GO:0005886">
    <property type="term" value="C:plasma membrane"/>
    <property type="evidence" value="ECO:0007669"/>
    <property type="project" value="UniProtKB-SubCell"/>
</dbReference>
<feature type="domain" description="Rieske" evidence="22">
    <location>
        <begin position="83"/>
        <end position="188"/>
    </location>
</feature>
<keyword evidence="15" id="KW-0408">Iron</keyword>
<evidence type="ECO:0000256" key="20">
    <source>
        <dbReference type="RuleBase" id="RU004494"/>
    </source>
</evidence>
<gene>
    <name evidence="23" type="ORF">J2T55_000225</name>
</gene>
<protein>
    <recommendedName>
        <fullName evidence="6 20">Ubiquinol-cytochrome c reductase iron-sulfur subunit</fullName>
        <ecNumber evidence="5 20">7.1.1.8</ecNumber>
    </recommendedName>
</protein>
<evidence type="ECO:0000256" key="18">
    <source>
        <dbReference type="ARBA" id="ARBA00023157"/>
    </source>
</evidence>
<evidence type="ECO:0000313" key="24">
    <source>
        <dbReference type="Proteomes" id="UP001204445"/>
    </source>
</evidence>
<comment type="caution">
    <text evidence="23">The sequence shown here is derived from an EMBL/GenBank/DDBJ whole genome shotgun (WGS) entry which is preliminary data.</text>
</comment>
<evidence type="ECO:0000256" key="5">
    <source>
        <dbReference type="ARBA" id="ARBA00012951"/>
    </source>
</evidence>
<evidence type="ECO:0000256" key="8">
    <source>
        <dbReference type="ARBA" id="ARBA00022475"/>
    </source>
</evidence>
<reference evidence="23" key="1">
    <citation type="submission" date="2022-08" db="EMBL/GenBank/DDBJ databases">
        <title>Genomic Encyclopedia of Type Strains, Phase III (KMG-III): the genomes of soil and plant-associated and newly described type strains.</title>
        <authorList>
            <person name="Whitman W."/>
        </authorList>
    </citation>
    <scope>NUCLEOTIDE SEQUENCE</scope>
    <source>
        <strain evidence="23">HMT 1</strain>
    </source>
</reference>
<evidence type="ECO:0000256" key="14">
    <source>
        <dbReference type="ARBA" id="ARBA00022989"/>
    </source>
</evidence>
<dbReference type="GO" id="GO:0046872">
    <property type="term" value="F:metal ion binding"/>
    <property type="evidence" value="ECO:0007669"/>
    <property type="project" value="UniProtKB-KW"/>
</dbReference>
<evidence type="ECO:0000256" key="6">
    <source>
        <dbReference type="ARBA" id="ARBA00019816"/>
    </source>
</evidence>
<keyword evidence="17" id="KW-0472">Membrane</keyword>
<keyword evidence="14" id="KW-1133">Transmembrane helix</keyword>
<evidence type="ECO:0000256" key="13">
    <source>
        <dbReference type="ARBA" id="ARBA00022982"/>
    </source>
</evidence>
<dbReference type="PANTHER" id="PTHR10134">
    <property type="entry name" value="CYTOCHROME B-C1 COMPLEX SUBUNIT RIESKE, MITOCHONDRIAL"/>
    <property type="match status" value="1"/>
</dbReference>
<keyword evidence="10" id="KW-0001">2Fe-2S</keyword>
<evidence type="ECO:0000256" key="21">
    <source>
        <dbReference type="RuleBase" id="RU004497"/>
    </source>
</evidence>
<evidence type="ECO:0000256" key="4">
    <source>
        <dbReference type="ARBA" id="ARBA00011649"/>
    </source>
</evidence>
<evidence type="ECO:0000313" key="23">
    <source>
        <dbReference type="EMBL" id="MCS3902233.1"/>
    </source>
</evidence>
<evidence type="ECO:0000256" key="19">
    <source>
        <dbReference type="ARBA" id="ARBA00029351"/>
    </source>
</evidence>
<evidence type="ECO:0000256" key="12">
    <source>
        <dbReference type="ARBA" id="ARBA00022967"/>
    </source>
</evidence>
<evidence type="ECO:0000256" key="17">
    <source>
        <dbReference type="ARBA" id="ARBA00023136"/>
    </source>
</evidence>
<organism evidence="23 24">
    <name type="scientific">Methylohalomonas lacus</name>
    <dbReference type="NCBI Taxonomy" id="398773"/>
    <lineage>
        <taxon>Bacteria</taxon>
        <taxon>Pseudomonadati</taxon>
        <taxon>Pseudomonadota</taxon>
        <taxon>Gammaproteobacteria</taxon>
        <taxon>Methylohalomonadales</taxon>
        <taxon>Methylohalomonadaceae</taxon>
        <taxon>Methylohalomonas</taxon>
    </lineage>
</organism>
<dbReference type="CDD" id="cd03470">
    <property type="entry name" value="Rieske_cytochrome_bc1"/>
    <property type="match status" value="1"/>
</dbReference>
<proteinExistence type="inferred from homology"/>
<dbReference type="RefSeq" id="WP_259053677.1">
    <property type="nucleotide sequence ID" value="NZ_JANUCT010000001.1"/>
</dbReference>
<dbReference type="InterPro" id="IPR014349">
    <property type="entry name" value="Rieske_Fe-S_prot"/>
</dbReference>
<name>A0AAE3HKR4_9GAMM</name>
<dbReference type="InterPro" id="IPR017941">
    <property type="entry name" value="Rieske_2Fe-2S"/>
</dbReference>
<dbReference type="InterPro" id="IPR036922">
    <property type="entry name" value="Rieske_2Fe-2S_sf"/>
</dbReference>
<dbReference type="Gene3D" id="1.20.5.510">
    <property type="entry name" value="Single helix bin"/>
    <property type="match status" value="1"/>
</dbReference>
<keyword evidence="16" id="KW-0411">Iron-sulfur</keyword>
<keyword evidence="8" id="KW-1003">Cell membrane</keyword>
<evidence type="ECO:0000256" key="11">
    <source>
        <dbReference type="ARBA" id="ARBA00022723"/>
    </source>
</evidence>
<keyword evidence="18" id="KW-1015">Disulfide bond</keyword>
<dbReference type="Gene3D" id="2.102.10.10">
    <property type="entry name" value="Rieske [2Fe-2S] iron-sulphur domain"/>
    <property type="match status" value="1"/>
</dbReference>
<dbReference type="EMBL" id="JANUCT010000001">
    <property type="protein sequence ID" value="MCS3902233.1"/>
    <property type="molecule type" value="Genomic_DNA"/>
</dbReference>
<evidence type="ECO:0000259" key="22">
    <source>
        <dbReference type="PROSITE" id="PS51296"/>
    </source>
</evidence>
<comment type="subcellular location">
    <subcellularLocation>
        <location evidence="2">Cell membrane</location>
        <topology evidence="2">Single-pass membrane protein</topology>
    </subcellularLocation>
</comment>